<dbReference type="Proteomes" id="UP000015100">
    <property type="component" value="Unassembled WGS sequence"/>
</dbReference>
<dbReference type="GO" id="GO:0005737">
    <property type="term" value="C:cytoplasm"/>
    <property type="evidence" value="ECO:0007669"/>
    <property type="project" value="TreeGrafter"/>
</dbReference>
<name>S8AVC3_DACHA</name>
<proteinExistence type="predicted"/>
<dbReference type="eggNOG" id="ENOG502QPV0">
    <property type="taxonomic scope" value="Eukaryota"/>
</dbReference>
<gene>
    <name evidence="2" type="ORF">H072_1104</name>
</gene>
<evidence type="ECO:0000256" key="1">
    <source>
        <dbReference type="SAM" id="Coils"/>
    </source>
</evidence>
<dbReference type="HOGENOM" id="CLU_026648_0_0_1"/>
<accession>S8AVC3</accession>
<reference evidence="2 3" key="1">
    <citation type="journal article" date="2013" name="PLoS Genet.">
        <title>Genomic mechanisms accounting for the adaptation to parasitism in nematode-trapping fungi.</title>
        <authorList>
            <person name="Meerupati T."/>
            <person name="Andersson K.M."/>
            <person name="Friman E."/>
            <person name="Kumar D."/>
            <person name="Tunlid A."/>
            <person name="Ahren D."/>
        </authorList>
    </citation>
    <scope>NUCLEOTIDE SEQUENCE [LARGE SCALE GENOMIC DNA]</scope>
    <source>
        <strain evidence="2 3">CBS 200.50</strain>
    </source>
</reference>
<dbReference type="PANTHER" id="PTHR28086">
    <property type="entry name" value="UPF0662 PROTEIN YPL260W"/>
    <property type="match status" value="1"/>
</dbReference>
<feature type="coiled-coil region" evidence="1">
    <location>
        <begin position="3"/>
        <end position="33"/>
    </location>
</feature>
<comment type="caution">
    <text evidence="2">The sequence shown here is derived from an EMBL/GenBank/DDBJ whole genome shotgun (WGS) entry which is preliminary data.</text>
</comment>
<dbReference type="PANTHER" id="PTHR28086:SF1">
    <property type="entry name" value="CU(2+) SUPPRESSING AND BLEOMYCIN SENSITIVE PROTEIN 1"/>
    <property type="match status" value="1"/>
</dbReference>
<reference evidence="3" key="2">
    <citation type="submission" date="2013-04" db="EMBL/GenBank/DDBJ databases">
        <title>Genomic mechanisms accounting for the adaptation to parasitism in nematode-trapping fungi.</title>
        <authorList>
            <person name="Ahren D.G."/>
        </authorList>
    </citation>
    <scope>NUCLEOTIDE SEQUENCE [LARGE SCALE GENOMIC DNA]</scope>
    <source>
        <strain evidence="3">CBS 200.50</strain>
    </source>
</reference>
<dbReference type="EMBL" id="AQGS01000026">
    <property type="protein sequence ID" value="EPS44901.1"/>
    <property type="molecule type" value="Genomic_DNA"/>
</dbReference>
<dbReference type="STRING" id="1284197.S8AVC3"/>
<evidence type="ECO:0000313" key="2">
    <source>
        <dbReference type="EMBL" id="EPS44901.1"/>
    </source>
</evidence>
<evidence type="ECO:0000313" key="3">
    <source>
        <dbReference type="Proteomes" id="UP000015100"/>
    </source>
</evidence>
<sequence length="322" mass="36762">MSVEDQENKLKQLQNIRHRLDDLINDRDNYIKSSGIESIFHSLDTEAHIESSDLYRVNGDFVLPSKSADMSPKEILLLLSLSYMTIGKNNELPALYSNLVVIKILLHQLMNAGIYSRHDLATLEAKFDDIGHIIEQGKDKYSPTWLGFFRFQLDDCRRSLDPVAHNLDGLSPHLDSVYEKLVSLIRQITAVGSRPKVVISEIRELQEEMMKIEESRVDGNFVGPDGSIPEGQHFVSELLEKCHFISDSIVNNSLQVDPSFAELHKDLVDIKGKLERLRLTHVWSRETDLFTLLQQLRRIDGLRINDRFVGSNNTSPEEGQKV</sequence>
<keyword evidence="1" id="KW-0175">Coiled coil</keyword>
<dbReference type="Pfam" id="PF10303">
    <property type="entry name" value="DUF2408"/>
    <property type="match status" value="1"/>
</dbReference>
<protein>
    <submittedName>
        <fullName evidence="2">Uncharacterized protein</fullName>
    </submittedName>
</protein>
<dbReference type="InterPro" id="IPR018810">
    <property type="entry name" value="UPF0662"/>
</dbReference>
<dbReference type="OMA" id="PYQMKLT"/>
<dbReference type="AlphaFoldDB" id="S8AVC3"/>
<dbReference type="OrthoDB" id="2011986at2759"/>
<dbReference type="GO" id="GO:0005634">
    <property type="term" value="C:nucleus"/>
    <property type="evidence" value="ECO:0007669"/>
    <property type="project" value="TreeGrafter"/>
</dbReference>
<keyword evidence="3" id="KW-1185">Reference proteome</keyword>
<organism evidence="2 3">
    <name type="scientific">Dactylellina haptotyla (strain CBS 200.50)</name>
    <name type="common">Nematode-trapping fungus</name>
    <name type="synonym">Monacrosporium haptotylum</name>
    <dbReference type="NCBI Taxonomy" id="1284197"/>
    <lineage>
        <taxon>Eukaryota</taxon>
        <taxon>Fungi</taxon>
        <taxon>Dikarya</taxon>
        <taxon>Ascomycota</taxon>
        <taxon>Pezizomycotina</taxon>
        <taxon>Orbiliomycetes</taxon>
        <taxon>Orbiliales</taxon>
        <taxon>Orbiliaceae</taxon>
        <taxon>Dactylellina</taxon>
    </lineage>
</organism>